<dbReference type="PANTHER" id="PTHR46769">
    <property type="entry name" value="POLYCYSTIC KIDNEY AND HEPATIC DISEASE 1 (AUTOSOMAL RECESSIVE)-LIKE 1"/>
    <property type="match status" value="1"/>
</dbReference>
<dbReference type="InterPro" id="IPR013783">
    <property type="entry name" value="Ig-like_fold"/>
</dbReference>
<feature type="domain" description="Fibronectin type-III" evidence="2">
    <location>
        <begin position="2007"/>
        <end position="2094"/>
    </location>
</feature>
<evidence type="ECO:0000256" key="1">
    <source>
        <dbReference type="ARBA" id="ARBA00022729"/>
    </source>
</evidence>
<keyword evidence="4" id="KW-1185">Reference proteome</keyword>
<dbReference type="CDD" id="cd00102">
    <property type="entry name" value="IPT"/>
    <property type="match status" value="17"/>
</dbReference>
<dbReference type="Pfam" id="PF01833">
    <property type="entry name" value="TIG"/>
    <property type="match status" value="21"/>
</dbReference>
<dbReference type="SUPFAM" id="SSF49265">
    <property type="entry name" value="Fibronectin type III"/>
    <property type="match status" value="1"/>
</dbReference>
<dbReference type="PROSITE" id="PS50853">
    <property type="entry name" value="FN3"/>
    <property type="match status" value="1"/>
</dbReference>
<sequence length="2303" mass="241236">MLSRRLRAFIIIFITISFVFNSLPAARVMAAAPTITGINPTSGTAAGGTLVTIEGTNFAPANQVKVLFGSAEGKVVSVSSDGTVITVTTPSYPQLGHVNVTVKNSETETAVVTNGYKYEQSSPQITGVSPLSGTAGTEITITGNEFMKDIDSSKKLLVLIGGILSTKVTFVSPTTIKAVVPAQVSGYKEIRVENPDGGSYTYFPVEDSKKFFYQKSTPTITSVDPNKGPVNTATPITIKGTNFIAGNYPDTSTPVTTVTIGGQPALDVVVVNENTITAKTPSNISITGPQHVIVTVDGVNAIKENGFTFISKPVINSLSDTPQGVSPSQGSVLGGTTVTINGSGFMAGAQVKFGGLLAQNISVKSDSVITATVPATSTPGSVAVTVTNPDGGTAVLNNGFTYTQSSPLISSISNTLDGTGPAEGSVLGGETIYIKGTGFGSDGYPDEVKVYIGGKLCTNVVLNKGTGEDIISAVTPSSTAEGLTTLKVVNKDGGTATANFTYIRSKPAINDFNPKNSSTVKQDTITINGQNFMEGAKVYFGVLEAKNVVVSPDGTSITATIPEASSAGLVDLKVVNPDQGTATAATKFQYEKSNPAIDKVINVDIESLMGVETNTGGTAGGTPIRIEGRDFSNAVQVTIGGKPAANVKVVKEDSNKHIITATTPANDVGDKTLVVTNPDGGSASTTFRYVVAPTVTGITPNTGTTEGGTTVVIDGTGFATDPNQVKVFFGGAEAEVLSASSTQIVVMTPANSEGAKDVAVINLTDYGSFVKKSGFTYVLPPSNPSIESIEPTSGSTAGGTEITVIGHDIRSGAKLYIGGNPATVISVEVQEIDGVYKSVLKGITPAGSAGDQEVKVVNPDGNYAVSPKPFTYRIPEKALSITSITPNKGSVLGGTQVTVKGANFVKRTQLSDSVYRETRLTIGGNEASGVVVSDDLTSLTAVTPGGRVGPQDVIVKVVKMDESSSPETEIEIESQAVLKGGFTYELPKSRPEIDYVKIYNPQTKQEEDPTGPTGGGSIVRIYGSDFIAQSGGKTLEVYFGTRKASIVEVVNPGLIQAVSPPSTQVGAVDVKVVNPDGAEAVLWGGFIYKGNNLVITSITPNSATVTGMVYATVTGANFIQGTQVTIGGEAALNVTVVDSTRITLIVPANTPGTKDVVVSNAYGSATLKGGFQYYVEQSRPSIDAVTPDRGSAAGGELVTITGENFMSGARVLIGGVEATGVVVKSTTEITARSPAGTPGYRDVTVVNPDEGTAVLPGGFLYISSPVIESVTPARGPVTGGMFIEIRGKNFETQADVHFVGNFVYGGNNYIPLEDVKVVSDTLIKAKVPASPGGYTGYVDLEVINPDGGRGVKQSAYLYKNTYTQPHIFSITPNRGPVQGGTEITIKGQDFESDALVAIGDAFATDVKYVDSTTLTAKTPPGKEGSADVQVINQGDGGFAVKAGGFTYTLPRSSPTITKVTPPVGSSEGGTPVTITGTDFRENISVIIGGVEVPAEDVNLISPTEIRIVTPRAQSYGKKDVVVVNEDGGTFTLKNGYEYVPPATIPVISGITPQQGTIYGGTLVKITGARFVKGAKVYFGGVEAPEVTVDDTGTLATAVTPAYKTGSGDTAVDGRYPVKVVLVNPDGGLVTFDGAFEFTIPESSPKITGIAPAKGPASGSTLVTIEGLDFRPGAAVMFGNAEALVEKIEDENGRLSGDPAFVTGTRITAVTPPGTPGKVDVRVINPDGGLAVLSKGYEYLSITGQIALDFINPTEGAVSGGTPFTIKGSGFVNPVTVYFGGEEAKGATAVDSNTITGRTPANTPGKKDVVVLNGNGLSGALKDGFEYKVPEKYPRIIQVDPNRGPAYGGIEVNIYGENFLSNAAVYIGENRAEVLMVQPGQIRIILPQGTLGPKDVIVINPDTGLDVLEEGFTYVDYPKIEKVEPAEGPVEGGTEITITGKLFNPGAVVLIGGKNASDVTVIGDTTIKAKTPPHSAGYKDVTVINPDGGEATLKDGFYYRPPRTRPDTPEDFWARRIDETAVMLSWSASLNANYYEIYGSTSSGGPFKYIDKTADTHYIVTGLEPDTKYYFRIRAVNELGFSGYTYADYAYTDEGEVKKLVELPADVVVDRAGGRASVIVKDVKYLKKEDYRVTVKTGGIGKYREYSAVLPYSLMSEVNSLTLAFDEVSLRISPSSLNIPAFQDLTGREKEDSALLITVRRPDGAKKDELLKFREKGMKQLGEIVCVEFSYRIGKETGRLEYMKAWLYIDFDHDAVYSGKVKDAGLYRYNPEKRRWEVAAGGLVPYSTSGGYIQSPGWYSVFGR</sequence>
<dbReference type="SMART" id="SM00060">
    <property type="entry name" value="FN3"/>
    <property type="match status" value="1"/>
</dbReference>
<dbReference type="PANTHER" id="PTHR46769:SF2">
    <property type="entry name" value="FIBROCYSTIN-L ISOFORM 2 PRECURSOR-RELATED"/>
    <property type="match status" value="1"/>
</dbReference>
<dbReference type="Proteomes" id="UP000322294">
    <property type="component" value="Unassembled WGS sequence"/>
</dbReference>
<evidence type="ECO:0000259" key="2">
    <source>
        <dbReference type="PROSITE" id="PS50853"/>
    </source>
</evidence>
<dbReference type="Pfam" id="PF00041">
    <property type="entry name" value="fn3"/>
    <property type="match status" value="1"/>
</dbReference>
<organism evidence="3 4">
    <name type="scientific">Thermosediminibacter litoriperuensis</name>
    <dbReference type="NCBI Taxonomy" id="291989"/>
    <lineage>
        <taxon>Bacteria</taxon>
        <taxon>Bacillati</taxon>
        <taxon>Bacillota</taxon>
        <taxon>Clostridia</taxon>
        <taxon>Thermosediminibacterales</taxon>
        <taxon>Thermosediminibacteraceae</taxon>
        <taxon>Thermosediminibacter</taxon>
    </lineage>
</organism>
<dbReference type="InterPro" id="IPR036116">
    <property type="entry name" value="FN3_sf"/>
</dbReference>
<proteinExistence type="predicted"/>
<dbReference type="Gene3D" id="2.60.40.10">
    <property type="entry name" value="Immunoglobulins"/>
    <property type="match status" value="22"/>
</dbReference>
<dbReference type="SMART" id="SM00429">
    <property type="entry name" value="IPT"/>
    <property type="match status" value="21"/>
</dbReference>
<dbReference type="InterPro" id="IPR052387">
    <property type="entry name" value="Fibrocystin"/>
</dbReference>
<accession>A0A5S5AWX9</accession>
<gene>
    <name evidence="3" type="ORF">LZ11_00787</name>
</gene>
<comment type="caution">
    <text evidence="3">The sequence shown here is derived from an EMBL/GenBank/DDBJ whole genome shotgun (WGS) entry which is preliminary data.</text>
</comment>
<dbReference type="InterPro" id="IPR002909">
    <property type="entry name" value="IPT_dom"/>
</dbReference>
<evidence type="ECO:0000313" key="3">
    <source>
        <dbReference type="EMBL" id="TYP57472.1"/>
    </source>
</evidence>
<dbReference type="CDD" id="cd00603">
    <property type="entry name" value="IPT_PCSR"/>
    <property type="match status" value="3"/>
</dbReference>
<dbReference type="InterPro" id="IPR003961">
    <property type="entry name" value="FN3_dom"/>
</dbReference>
<protein>
    <submittedName>
        <fullName evidence="3">IPT/TIG domain-containing protein</fullName>
    </submittedName>
</protein>
<keyword evidence="1" id="KW-0732">Signal</keyword>
<reference evidence="3 4" key="1">
    <citation type="submission" date="2019-07" db="EMBL/GenBank/DDBJ databases">
        <title>Genomic Encyclopedia of Type Strains, Phase I: the one thousand microbial genomes (KMG-I) project.</title>
        <authorList>
            <person name="Kyrpides N."/>
        </authorList>
    </citation>
    <scope>NUCLEOTIDE SEQUENCE [LARGE SCALE GENOMIC DNA]</scope>
    <source>
        <strain evidence="3 4">DSM 16647</strain>
    </source>
</reference>
<dbReference type="EMBL" id="VNHO01000006">
    <property type="protein sequence ID" value="TYP57472.1"/>
    <property type="molecule type" value="Genomic_DNA"/>
</dbReference>
<dbReference type="InterPro" id="IPR014756">
    <property type="entry name" value="Ig_E-set"/>
</dbReference>
<dbReference type="OrthoDB" id="1656124at2"/>
<name>A0A5S5AWX9_9FIRM</name>
<evidence type="ECO:0000313" key="4">
    <source>
        <dbReference type="Proteomes" id="UP000322294"/>
    </source>
</evidence>
<dbReference type="CDD" id="cd00063">
    <property type="entry name" value="FN3"/>
    <property type="match status" value="1"/>
</dbReference>
<dbReference type="SUPFAM" id="SSF81296">
    <property type="entry name" value="E set domains"/>
    <property type="match status" value="21"/>
</dbReference>
<dbReference type="RefSeq" id="WP_148866585.1">
    <property type="nucleotide sequence ID" value="NZ_VNHO01000006.1"/>
</dbReference>